<gene>
    <name evidence="8" type="ORF">NEMVEDRAFT_v1g243825</name>
</gene>
<reference evidence="8 9" key="1">
    <citation type="journal article" date="2007" name="Science">
        <title>Sea anemone genome reveals ancestral eumetazoan gene repertoire and genomic organization.</title>
        <authorList>
            <person name="Putnam N.H."/>
            <person name="Srivastava M."/>
            <person name="Hellsten U."/>
            <person name="Dirks B."/>
            <person name="Chapman J."/>
            <person name="Salamov A."/>
            <person name="Terry A."/>
            <person name="Shapiro H."/>
            <person name="Lindquist E."/>
            <person name="Kapitonov V.V."/>
            <person name="Jurka J."/>
            <person name="Genikhovich G."/>
            <person name="Grigoriev I.V."/>
            <person name="Lucas S.M."/>
            <person name="Steele R.E."/>
            <person name="Finnerty J.R."/>
            <person name="Technau U."/>
            <person name="Martindale M.Q."/>
            <person name="Rokhsar D.S."/>
        </authorList>
    </citation>
    <scope>NUCLEOTIDE SEQUENCE [LARGE SCALE GENOMIC DNA]</scope>
    <source>
        <strain evidence="9">CH2 X CH6</strain>
    </source>
</reference>
<name>A7S9T5_NEMVE</name>
<dbReference type="Proteomes" id="UP000001593">
    <property type="component" value="Unassembled WGS sequence"/>
</dbReference>
<evidence type="ECO:0000256" key="6">
    <source>
        <dbReference type="ARBA" id="ARBA00023274"/>
    </source>
</evidence>
<dbReference type="GO" id="GO:0005763">
    <property type="term" value="C:mitochondrial small ribosomal subunit"/>
    <property type="evidence" value="ECO:0000318"/>
    <property type="project" value="GO_Central"/>
</dbReference>
<dbReference type="GO" id="GO:0006915">
    <property type="term" value="P:apoptotic process"/>
    <property type="evidence" value="ECO:0007669"/>
    <property type="project" value="InterPro"/>
</dbReference>
<dbReference type="AlphaFoldDB" id="A7S9T5"/>
<evidence type="ECO:0000256" key="3">
    <source>
        <dbReference type="ARBA" id="ARBA00022946"/>
    </source>
</evidence>
<dbReference type="Pfam" id="PF10236">
    <property type="entry name" value="DAP3"/>
    <property type="match status" value="1"/>
</dbReference>
<evidence type="ECO:0000256" key="2">
    <source>
        <dbReference type="ARBA" id="ARBA00009863"/>
    </source>
</evidence>
<protein>
    <recommendedName>
        <fullName evidence="7">Small ribosomal subunit protein mS29</fullName>
    </recommendedName>
</protein>
<dbReference type="STRING" id="45351.A7S9T5"/>
<dbReference type="InParanoid" id="A7S9T5"/>
<evidence type="ECO:0000256" key="1">
    <source>
        <dbReference type="ARBA" id="ARBA00004173"/>
    </source>
</evidence>
<evidence type="ECO:0000256" key="5">
    <source>
        <dbReference type="ARBA" id="ARBA00023128"/>
    </source>
</evidence>
<dbReference type="PhylomeDB" id="A7S9T5"/>
<dbReference type="GO" id="GO:0003735">
    <property type="term" value="F:structural constituent of ribosome"/>
    <property type="evidence" value="ECO:0000318"/>
    <property type="project" value="GO_Central"/>
</dbReference>
<sequence>MAAARGLLKTSSRGAFSLKIRASCPTRSYATAAPAARRQDERSSVIITENDPDKHLNSHQEFFYSVPQESFDNLLTHVLPKRFLKQRASCPTRSYATAAPAARRQDERSSVIITENDPDKHLNSHQGFFYSVPQESLDNILTHVLPKRFLKQSEILGGSYLMVRNPALSVIKKLKKQGNSQAPTRFVLHGDAGCGKTLTLSHIVHYATSAGWFVLLVPSVFSWVHSKRGIQMSKSREDRFDQPEEAASWLRTIRAINGPFLANMQASQQYEWGKLDSTKKGEPLISVIDQGLKRINYAPDAVGVVLKEIKQEPGLKILYAADEYNGFFGKTSFKDSKQKWIQPQNLSLVHHFTKLIDPKDGLKSAAMVFALSRTGIEKNRNKSSDVKELLGEEGEDVTSPYTSIHVPAFSMSELENFVRLYQQRGGFQKDLTSSLLHEIALLTGGSGHLASLLCGPR</sequence>
<evidence type="ECO:0000313" key="8">
    <source>
        <dbReference type="EMBL" id="EDO39534.1"/>
    </source>
</evidence>
<proteinExistence type="inferred from homology"/>
<dbReference type="PRINTS" id="PR01716">
    <property type="entry name" value="DEATHASSOCP3"/>
</dbReference>
<keyword evidence="9" id="KW-1185">Reference proteome</keyword>
<dbReference type="OMA" id="DITNYDW"/>
<evidence type="ECO:0000256" key="4">
    <source>
        <dbReference type="ARBA" id="ARBA00022980"/>
    </source>
</evidence>
<comment type="subcellular location">
    <subcellularLocation>
        <location evidence="1">Mitochondrion</location>
    </subcellularLocation>
</comment>
<dbReference type="PANTHER" id="PTHR12810">
    <property type="entry name" value="MITOCHONDRIAL 28S RIBOSOMAL PROTEIN S29"/>
    <property type="match status" value="1"/>
</dbReference>
<dbReference type="HOGENOM" id="CLU_048181_0_0_1"/>
<evidence type="ECO:0000256" key="7">
    <source>
        <dbReference type="ARBA" id="ARBA00035140"/>
    </source>
</evidence>
<evidence type="ECO:0000313" key="9">
    <source>
        <dbReference type="Proteomes" id="UP000001593"/>
    </source>
</evidence>
<keyword evidence="6" id="KW-0687">Ribonucleoprotein</keyword>
<keyword evidence="3" id="KW-0809">Transit peptide</keyword>
<dbReference type="SUPFAM" id="SSF52540">
    <property type="entry name" value="P-loop containing nucleoside triphosphate hydrolases"/>
    <property type="match status" value="1"/>
</dbReference>
<keyword evidence="4" id="KW-0689">Ribosomal protein</keyword>
<dbReference type="EMBL" id="DS469605">
    <property type="protein sequence ID" value="EDO39534.1"/>
    <property type="molecule type" value="Genomic_DNA"/>
</dbReference>
<comment type="similarity">
    <text evidence="2">Belongs to the mitochondrion-specific ribosomal protein mS29 family.</text>
</comment>
<dbReference type="InterPro" id="IPR019368">
    <property type="entry name" value="Ribosomal_mS29"/>
</dbReference>
<dbReference type="eggNOG" id="KOG3928">
    <property type="taxonomic scope" value="Eukaryota"/>
</dbReference>
<dbReference type="InterPro" id="IPR008092">
    <property type="entry name" value="Ribosomal_mS29_met"/>
</dbReference>
<dbReference type="PANTHER" id="PTHR12810:SF0">
    <property type="entry name" value="SMALL RIBOSOMAL SUBUNIT PROTEIN MS29"/>
    <property type="match status" value="1"/>
</dbReference>
<dbReference type="InterPro" id="IPR027417">
    <property type="entry name" value="P-loop_NTPase"/>
</dbReference>
<accession>A7S9T5</accession>
<organism evidence="8 9">
    <name type="scientific">Nematostella vectensis</name>
    <name type="common">Starlet sea anemone</name>
    <dbReference type="NCBI Taxonomy" id="45351"/>
    <lineage>
        <taxon>Eukaryota</taxon>
        <taxon>Metazoa</taxon>
        <taxon>Cnidaria</taxon>
        <taxon>Anthozoa</taxon>
        <taxon>Hexacorallia</taxon>
        <taxon>Actiniaria</taxon>
        <taxon>Edwardsiidae</taxon>
        <taxon>Nematostella</taxon>
    </lineage>
</organism>
<keyword evidence="5" id="KW-0496">Mitochondrion</keyword>